<feature type="transmembrane region" description="Helical" evidence="2">
    <location>
        <begin position="71"/>
        <end position="94"/>
    </location>
</feature>
<feature type="compositionally biased region" description="Basic and acidic residues" evidence="1">
    <location>
        <begin position="330"/>
        <end position="342"/>
    </location>
</feature>
<dbReference type="EMBL" id="BAAAXZ010000120">
    <property type="protein sequence ID" value="GAA2933607.1"/>
    <property type="molecule type" value="Genomic_DNA"/>
</dbReference>
<keyword evidence="2" id="KW-0812">Transmembrane</keyword>
<comment type="caution">
    <text evidence="3">The sequence shown here is derived from an EMBL/GenBank/DDBJ whole genome shotgun (WGS) entry which is preliminary data.</text>
</comment>
<gene>
    <name evidence="3" type="ORF">GCM10020221_31680</name>
</gene>
<organism evidence="3 4">
    <name type="scientific">Streptomyces thioluteus</name>
    <dbReference type="NCBI Taxonomy" id="66431"/>
    <lineage>
        <taxon>Bacteria</taxon>
        <taxon>Bacillati</taxon>
        <taxon>Actinomycetota</taxon>
        <taxon>Actinomycetes</taxon>
        <taxon>Kitasatosporales</taxon>
        <taxon>Streptomycetaceae</taxon>
        <taxon>Streptomyces</taxon>
    </lineage>
</organism>
<reference evidence="4" key="1">
    <citation type="journal article" date="2019" name="Int. J. Syst. Evol. Microbiol.">
        <title>The Global Catalogue of Microorganisms (GCM) 10K type strain sequencing project: providing services to taxonomists for standard genome sequencing and annotation.</title>
        <authorList>
            <consortium name="The Broad Institute Genomics Platform"/>
            <consortium name="The Broad Institute Genome Sequencing Center for Infectious Disease"/>
            <person name="Wu L."/>
            <person name="Ma J."/>
        </authorList>
    </citation>
    <scope>NUCLEOTIDE SEQUENCE [LARGE SCALE GENOMIC DNA]</scope>
    <source>
        <strain evidence="4">JCM 4087</strain>
    </source>
</reference>
<feature type="compositionally biased region" description="Basic and acidic residues" evidence="1">
    <location>
        <begin position="205"/>
        <end position="219"/>
    </location>
</feature>
<feature type="compositionally biased region" description="Basic and acidic residues" evidence="1">
    <location>
        <begin position="290"/>
        <end position="304"/>
    </location>
</feature>
<feature type="compositionally biased region" description="Basic residues" evidence="1">
    <location>
        <begin position="343"/>
        <end position="352"/>
    </location>
</feature>
<evidence type="ECO:0000256" key="2">
    <source>
        <dbReference type="SAM" id="Phobius"/>
    </source>
</evidence>
<dbReference type="Proteomes" id="UP001501102">
    <property type="component" value="Unassembled WGS sequence"/>
</dbReference>
<keyword evidence="4" id="KW-1185">Reference proteome</keyword>
<evidence type="ECO:0000256" key="1">
    <source>
        <dbReference type="SAM" id="MobiDB-lite"/>
    </source>
</evidence>
<feature type="transmembrane region" description="Helical" evidence="2">
    <location>
        <begin position="158"/>
        <end position="174"/>
    </location>
</feature>
<feature type="region of interest" description="Disordered" evidence="1">
    <location>
        <begin position="281"/>
        <end position="399"/>
    </location>
</feature>
<evidence type="ECO:0008006" key="5">
    <source>
        <dbReference type="Google" id="ProtNLM"/>
    </source>
</evidence>
<feature type="transmembrane region" description="Helical" evidence="2">
    <location>
        <begin position="106"/>
        <end position="138"/>
    </location>
</feature>
<evidence type="ECO:0000313" key="3">
    <source>
        <dbReference type="EMBL" id="GAA2933607.1"/>
    </source>
</evidence>
<accession>A0ABP6JHR2</accession>
<name>A0ABP6JHR2_STRTU</name>
<feature type="region of interest" description="Disordered" evidence="1">
    <location>
        <begin position="205"/>
        <end position="248"/>
    </location>
</feature>
<keyword evidence="2" id="KW-1133">Transmembrane helix</keyword>
<feature type="transmembrane region" description="Helical" evidence="2">
    <location>
        <begin position="44"/>
        <end position="65"/>
    </location>
</feature>
<evidence type="ECO:0000313" key="4">
    <source>
        <dbReference type="Proteomes" id="UP001501102"/>
    </source>
</evidence>
<sequence length="399" mass="43314">MTTRWREEQTGAMVAQASRRVAWIRMGMAVPLFLAGGHPAAATYGAWFDGLLAAYLLWAFGRLLWVHHRPVTGVAGAATPLVVDLVMITGLAAVSGGPDSSVRYAYFMWAMATILWQLPGVTAVFGAVCMLCYAAMSLPQALSHPGWDSWSVLVDESYLLWTVVASVVVAALLAERTRRVSELMDNRELLLDDALAAETRERSRVADALHDGARPDAARRPARPGGGRGERPRRRGARRARPGQDEVRRTVREMREIIFNLHPQVLAAAGLGAALEAAGGAVRPPGRLPDPLRHPPARPDRPRDAAVLGRPRSPPQRGQARGGHRGMGGPDDRGGRDRPDRSRQRHRLRPPHRPAPPARGPHRSGQPLHAGGERGRPVPHRQLARGRDDGRGPAADGGR</sequence>
<feature type="compositionally biased region" description="Basic residues" evidence="1">
    <location>
        <begin position="231"/>
        <end position="241"/>
    </location>
</feature>
<proteinExistence type="predicted"/>
<keyword evidence="2" id="KW-0472">Membrane</keyword>
<feature type="transmembrane region" description="Helical" evidence="2">
    <location>
        <begin position="20"/>
        <end position="37"/>
    </location>
</feature>
<protein>
    <recommendedName>
        <fullName evidence="5">Histidine kinase</fullName>
    </recommendedName>
</protein>